<protein>
    <submittedName>
        <fullName evidence="1">Uncharacterized protein</fullName>
    </submittedName>
</protein>
<dbReference type="AlphaFoldDB" id="A0AAD8N752"/>
<dbReference type="Proteomes" id="UP001237642">
    <property type="component" value="Unassembled WGS sequence"/>
</dbReference>
<proteinExistence type="predicted"/>
<evidence type="ECO:0000313" key="1">
    <source>
        <dbReference type="EMBL" id="KAK1398296.1"/>
    </source>
</evidence>
<accession>A0AAD8N752</accession>
<gene>
    <name evidence="1" type="ORF">POM88_008159</name>
</gene>
<keyword evidence="2" id="KW-1185">Reference proteome</keyword>
<comment type="caution">
    <text evidence="1">The sequence shown here is derived from an EMBL/GenBank/DDBJ whole genome shotgun (WGS) entry which is preliminary data.</text>
</comment>
<organism evidence="1 2">
    <name type="scientific">Heracleum sosnowskyi</name>
    <dbReference type="NCBI Taxonomy" id="360622"/>
    <lineage>
        <taxon>Eukaryota</taxon>
        <taxon>Viridiplantae</taxon>
        <taxon>Streptophyta</taxon>
        <taxon>Embryophyta</taxon>
        <taxon>Tracheophyta</taxon>
        <taxon>Spermatophyta</taxon>
        <taxon>Magnoliopsida</taxon>
        <taxon>eudicotyledons</taxon>
        <taxon>Gunneridae</taxon>
        <taxon>Pentapetalae</taxon>
        <taxon>asterids</taxon>
        <taxon>campanulids</taxon>
        <taxon>Apiales</taxon>
        <taxon>Apiaceae</taxon>
        <taxon>Apioideae</taxon>
        <taxon>apioid superclade</taxon>
        <taxon>Tordylieae</taxon>
        <taxon>Tordyliinae</taxon>
        <taxon>Heracleum</taxon>
    </lineage>
</organism>
<dbReference type="Pfam" id="PF05056">
    <property type="entry name" value="DUF674"/>
    <property type="match status" value="1"/>
</dbReference>
<reference evidence="1" key="2">
    <citation type="submission" date="2023-05" db="EMBL/GenBank/DDBJ databases">
        <authorList>
            <person name="Schelkunov M.I."/>
        </authorList>
    </citation>
    <scope>NUCLEOTIDE SEQUENCE</scope>
    <source>
        <strain evidence="1">Hsosn_3</strain>
        <tissue evidence="1">Leaf</tissue>
    </source>
</reference>
<dbReference type="EMBL" id="JAUIZM010000002">
    <property type="protein sequence ID" value="KAK1398296.1"/>
    <property type="molecule type" value="Genomic_DNA"/>
</dbReference>
<name>A0AAD8N752_9APIA</name>
<evidence type="ECO:0000313" key="2">
    <source>
        <dbReference type="Proteomes" id="UP001237642"/>
    </source>
</evidence>
<reference evidence="1" key="1">
    <citation type="submission" date="2023-02" db="EMBL/GenBank/DDBJ databases">
        <title>Genome of toxic invasive species Heracleum sosnowskyi carries increased number of genes despite the absence of recent whole-genome duplications.</title>
        <authorList>
            <person name="Schelkunov M."/>
            <person name="Shtratnikova V."/>
            <person name="Makarenko M."/>
            <person name="Klepikova A."/>
            <person name="Omelchenko D."/>
            <person name="Novikova G."/>
            <person name="Obukhova E."/>
            <person name="Bogdanov V."/>
            <person name="Penin A."/>
            <person name="Logacheva M."/>
        </authorList>
    </citation>
    <scope>NUCLEOTIDE SEQUENCE</scope>
    <source>
        <strain evidence="1">Hsosn_3</strain>
        <tissue evidence="1">Leaf</tissue>
    </source>
</reference>
<sequence>MLFSFLSVPLGRVIGVLSKNDGPALCVENLHQSVSELTAGEYLISQQMKDKLLNPHLAMIYQCSNQLFPLNEELIPKFYCATKLLSPGRKTYYLSTVVVGVNPELKLASPICEGVNKVHGDRCLSTNSFIVNEQVFISQTASFVISDDLHVTPNTMDSTIRILESIG</sequence>
<dbReference type="PANTHER" id="PTHR33103">
    <property type="entry name" value="OS01G0153900 PROTEIN"/>
    <property type="match status" value="1"/>
</dbReference>
<dbReference type="PANTHER" id="PTHR33103:SF27">
    <property type="entry name" value="OS04G0594700 PROTEIN"/>
    <property type="match status" value="1"/>
</dbReference>
<dbReference type="InterPro" id="IPR007750">
    <property type="entry name" value="DUF674"/>
</dbReference>